<comment type="caution">
    <text evidence="1">The sequence shown here is derived from an EMBL/GenBank/DDBJ whole genome shotgun (WGS) entry which is preliminary data.</text>
</comment>
<protein>
    <submittedName>
        <fullName evidence="1">Uncharacterized protein</fullName>
    </submittedName>
</protein>
<organism evidence="1 2">
    <name type="scientific">Portunus trituberculatus</name>
    <name type="common">Swimming crab</name>
    <name type="synonym">Neptunus trituberculatus</name>
    <dbReference type="NCBI Taxonomy" id="210409"/>
    <lineage>
        <taxon>Eukaryota</taxon>
        <taxon>Metazoa</taxon>
        <taxon>Ecdysozoa</taxon>
        <taxon>Arthropoda</taxon>
        <taxon>Crustacea</taxon>
        <taxon>Multicrustacea</taxon>
        <taxon>Malacostraca</taxon>
        <taxon>Eumalacostraca</taxon>
        <taxon>Eucarida</taxon>
        <taxon>Decapoda</taxon>
        <taxon>Pleocyemata</taxon>
        <taxon>Brachyura</taxon>
        <taxon>Eubrachyura</taxon>
        <taxon>Portunoidea</taxon>
        <taxon>Portunidae</taxon>
        <taxon>Portuninae</taxon>
        <taxon>Portunus</taxon>
    </lineage>
</organism>
<sequence>MSSNCSTLLENNRKRGTTHFIKLRELFLQEVQHGGHEGGHGDGGADGDLATKGRVLYGAVGDGTYSTTKQSELSKSTVRVTYY</sequence>
<dbReference type="AlphaFoldDB" id="A0A5B7IHE4"/>
<gene>
    <name evidence="1" type="ORF">E2C01_076324</name>
</gene>
<evidence type="ECO:0000313" key="2">
    <source>
        <dbReference type="Proteomes" id="UP000324222"/>
    </source>
</evidence>
<accession>A0A5B7IHE4</accession>
<dbReference type="EMBL" id="VSRR010057689">
    <property type="protein sequence ID" value="MPC81693.1"/>
    <property type="molecule type" value="Genomic_DNA"/>
</dbReference>
<proteinExistence type="predicted"/>
<keyword evidence="2" id="KW-1185">Reference proteome</keyword>
<dbReference type="Proteomes" id="UP000324222">
    <property type="component" value="Unassembled WGS sequence"/>
</dbReference>
<evidence type="ECO:0000313" key="1">
    <source>
        <dbReference type="EMBL" id="MPC81693.1"/>
    </source>
</evidence>
<reference evidence="1 2" key="1">
    <citation type="submission" date="2019-05" db="EMBL/GenBank/DDBJ databases">
        <title>Another draft genome of Portunus trituberculatus and its Hox gene families provides insights of decapod evolution.</title>
        <authorList>
            <person name="Jeong J.-H."/>
            <person name="Song I."/>
            <person name="Kim S."/>
            <person name="Choi T."/>
            <person name="Kim D."/>
            <person name="Ryu S."/>
            <person name="Kim W."/>
        </authorList>
    </citation>
    <scope>NUCLEOTIDE SEQUENCE [LARGE SCALE GENOMIC DNA]</scope>
    <source>
        <tissue evidence="1">Muscle</tissue>
    </source>
</reference>
<name>A0A5B7IHE4_PORTR</name>